<dbReference type="SUPFAM" id="SSF52833">
    <property type="entry name" value="Thioredoxin-like"/>
    <property type="match status" value="1"/>
</dbReference>
<protein>
    <recommendedName>
        <fullName evidence="3">Redoxin domain-containing protein</fullName>
    </recommendedName>
</protein>
<name>A0AAJ8LR46_9BACI</name>
<dbReference type="EMBL" id="CP144914">
    <property type="protein sequence ID" value="WWD79678.1"/>
    <property type="molecule type" value="Genomic_DNA"/>
</dbReference>
<sequence>MSELKVGEQAPDFTLPAVSGETYSLQDDLQQRPGWRYIIYFRGSW</sequence>
<dbReference type="RefSeq" id="WP_246125614.1">
    <property type="nucleotide sequence ID" value="NZ_CP144914.1"/>
</dbReference>
<gene>
    <name evidence="1" type="ORF">FTX54_014960</name>
</gene>
<accession>A0AAJ8LR46</accession>
<dbReference type="Gene3D" id="3.40.30.10">
    <property type="entry name" value="Glutaredoxin"/>
    <property type="match status" value="1"/>
</dbReference>
<dbReference type="AlphaFoldDB" id="A0AAJ8LR46"/>
<keyword evidence="2" id="KW-1185">Reference proteome</keyword>
<dbReference type="Proteomes" id="UP000321816">
    <property type="component" value="Chromosome"/>
</dbReference>
<dbReference type="KEGG" id="ahal:FTX54_014960"/>
<organism evidence="1 2">
    <name type="scientific">Alkalicoccus halolimnae</name>
    <dbReference type="NCBI Taxonomy" id="1667239"/>
    <lineage>
        <taxon>Bacteria</taxon>
        <taxon>Bacillati</taxon>
        <taxon>Bacillota</taxon>
        <taxon>Bacilli</taxon>
        <taxon>Bacillales</taxon>
        <taxon>Bacillaceae</taxon>
        <taxon>Alkalicoccus</taxon>
    </lineage>
</organism>
<proteinExistence type="predicted"/>
<evidence type="ECO:0000313" key="2">
    <source>
        <dbReference type="Proteomes" id="UP000321816"/>
    </source>
</evidence>
<reference evidence="1 2" key="1">
    <citation type="submission" date="2024-01" db="EMBL/GenBank/DDBJ databases">
        <title>Complete Genome Sequence of Alkalicoccus halolimnae BZ-SZ-XJ29T, a Moderately Halophilic Bacterium Isolated from a Salt Lake.</title>
        <authorList>
            <person name="Zhao B."/>
        </authorList>
    </citation>
    <scope>NUCLEOTIDE SEQUENCE [LARGE SCALE GENOMIC DNA]</scope>
    <source>
        <strain evidence="1 2">BZ-SZ-XJ29</strain>
    </source>
</reference>
<dbReference type="InterPro" id="IPR036249">
    <property type="entry name" value="Thioredoxin-like_sf"/>
</dbReference>
<evidence type="ECO:0000313" key="1">
    <source>
        <dbReference type="EMBL" id="WWD79678.1"/>
    </source>
</evidence>
<evidence type="ECO:0008006" key="3">
    <source>
        <dbReference type="Google" id="ProtNLM"/>
    </source>
</evidence>